<keyword evidence="3" id="KW-1185">Reference proteome</keyword>
<dbReference type="InterPro" id="IPR018306">
    <property type="entry name" value="Phage_T5_Orf172_DNA-bd"/>
</dbReference>
<dbReference type="SMART" id="SM00974">
    <property type="entry name" value="T5orf172"/>
    <property type="match status" value="1"/>
</dbReference>
<name>A0A1H7Q9B2_9GAMM</name>
<reference evidence="3" key="1">
    <citation type="submission" date="2016-10" db="EMBL/GenBank/DDBJ databases">
        <authorList>
            <person name="Varghese N."/>
            <person name="Submissions S."/>
        </authorList>
    </citation>
    <scope>NUCLEOTIDE SEQUENCE [LARGE SCALE GENOMIC DNA]</scope>
    <source>
        <strain evidence="3">CGMCC 1.9127</strain>
    </source>
</reference>
<dbReference type="AlphaFoldDB" id="A0A1H7Q9B2"/>
<evidence type="ECO:0000313" key="2">
    <source>
        <dbReference type="EMBL" id="SEL44741.1"/>
    </source>
</evidence>
<accession>A0A1H7Q9B2</accession>
<evidence type="ECO:0000313" key="3">
    <source>
        <dbReference type="Proteomes" id="UP000199297"/>
    </source>
</evidence>
<dbReference type="OrthoDB" id="6227610at2"/>
<organism evidence="2 3">
    <name type="scientific">Colwellia chukchiensis</name>
    <dbReference type="NCBI Taxonomy" id="641665"/>
    <lineage>
        <taxon>Bacteria</taxon>
        <taxon>Pseudomonadati</taxon>
        <taxon>Pseudomonadota</taxon>
        <taxon>Gammaproteobacteria</taxon>
        <taxon>Alteromonadales</taxon>
        <taxon>Colwelliaceae</taxon>
        <taxon>Colwellia</taxon>
    </lineage>
</organism>
<gene>
    <name evidence="2" type="ORF">SAMN05216262_11130</name>
</gene>
<proteinExistence type="predicted"/>
<protein>
    <submittedName>
        <fullName evidence="2">T5orf172 domain-containing protein</fullName>
    </submittedName>
</protein>
<dbReference type="Proteomes" id="UP000199297">
    <property type="component" value="Unassembled WGS sequence"/>
</dbReference>
<feature type="domain" description="Bacteriophage T5 Orf172 DNA-binding" evidence="1">
    <location>
        <begin position="25"/>
        <end position="101"/>
    </location>
</feature>
<sequence>MGDKNKPPTNKQSLSHGNVYVMTHSFFSDVIKIGCTPNDPIEHAAALSAKTPGEYKVVFSIACANPCQIKSQIRDYLHAKAYVNEFYQVPIEVAEKLLTRETLRIPSLQSN</sequence>
<dbReference type="EMBL" id="FOBI01000011">
    <property type="protein sequence ID" value="SEL44741.1"/>
    <property type="molecule type" value="Genomic_DNA"/>
</dbReference>
<dbReference type="RefSeq" id="WP_085285306.1">
    <property type="nucleotide sequence ID" value="NZ_FOBI01000011.1"/>
</dbReference>
<dbReference type="Pfam" id="PF13455">
    <property type="entry name" value="MUG113"/>
    <property type="match status" value="1"/>
</dbReference>
<evidence type="ECO:0000259" key="1">
    <source>
        <dbReference type="SMART" id="SM00974"/>
    </source>
</evidence>